<reference evidence="5" key="2">
    <citation type="submission" date="2022-06" db="EMBL/GenBank/DDBJ databases">
        <title>Draft genome sequence of Burkholderia glumae strain GR20004 isolated from rice panicle showing bacterial panicle blight.</title>
        <authorList>
            <person name="Choi S.Y."/>
            <person name="Lee Y.H."/>
        </authorList>
    </citation>
    <scope>NUCLEOTIDE SEQUENCE</scope>
    <source>
        <strain evidence="5">GR20004</strain>
    </source>
</reference>
<evidence type="ECO:0000313" key="5">
    <source>
        <dbReference type="EMBL" id="USS41898.1"/>
    </source>
</evidence>
<dbReference type="PANTHER" id="PTHR30203">
    <property type="entry name" value="OUTER MEMBRANE CATION EFFLUX PROTEIN"/>
    <property type="match status" value="1"/>
</dbReference>
<keyword evidence="2" id="KW-0449">Lipoprotein</keyword>
<dbReference type="Gene3D" id="2.20.200.10">
    <property type="entry name" value="Outer membrane efflux proteins (OEP)"/>
    <property type="match status" value="1"/>
</dbReference>
<evidence type="ECO:0000313" key="7">
    <source>
        <dbReference type="Proteomes" id="UP001056386"/>
    </source>
</evidence>
<accession>A0AAP9XXQ9</accession>
<dbReference type="AlphaFoldDB" id="A0AAP9XXQ9"/>
<keyword evidence="7" id="KW-1185">Reference proteome</keyword>
<proteinExistence type="inferred from homology"/>
<comment type="subcellular location">
    <subcellularLocation>
        <location evidence="2">Cell membrane</location>
        <topology evidence="2">Lipid-anchor</topology>
    </subcellularLocation>
</comment>
<reference evidence="4 6" key="1">
    <citation type="submission" date="2020-12" db="EMBL/GenBank/DDBJ databases">
        <title>FDA dAtabase for Regulatory Grade micrObial Sequences (FDA-ARGOS): Supporting development and validation of Infectious Disease Dx tests.</title>
        <authorList>
            <person name="Minogue T."/>
            <person name="Wolcott M."/>
            <person name="Wasieloski L."/>
            <person name="Aguilar W."/>
            <person name="Moore D."/>
            <person name="Jaissle J."/>
            <person name="Tallon L."/>
            <person name="Sadzewicz L."/>
            <person name="Zhao X."/>
            <person name="Boylan J."/>
            <person name="Ott S."/>
            <person name="Bowen H."/>
            <person name="Vavikolanu K."/>
            <person name="Mehta A."/>
            <person name="Aluvathingal J."/>
            <person name="Nadendla S."/>
            <person name="Yan Y."/>
            <person name="Sichtig H."/>
        </authorList>
    </citation>
    <scope>NUCLEOTIDE SEQUENCE [LARGE SCALE GENOMIC DNA]</scope>
    <source>
        <strain evidence="4 6">FDAARGOS_949</strain>
    </source>
</reference>
<feature type="region of interest" description="Disordered" evidence="3">
    <location>
        <begin position="473"/>
        <end position="494"/>
    </location>
</feature>
<keyword evidence="2" id="KW-0812">Transmembrane</keyword>
<dbReference type="InterPro" id="IPR003423">
    <property type="entry name" value="OMP_efflux"/>
</dbReference>
<dbReference type="EMBL" id="CP065600">
    <property type="protein sequence ID" value="QPQ89969.1"/>
    <property type="molecule type" value="Genomic_DNA"/>
</dbReference>
<sequence length="494" mass="51854">MAALAAALVLAACTTVGPDYRLPKQALVNAPLAGAPLDGADDGRALVSHEAVPARWWRLYDDPVLDALVQQALDSNTDLRVAAANLARARAALEVESAQGGLTGNLEGGAQRAQESAEQYLLTDKLPVVNEGAFNFNVSYEFDLFGKLRRGVEAARADREAVKAAGDLARITVVAEVVRAYVEACSAGEELAIAKRSLDLQRQRVALSRRLRDAGRGSQPEVTRGVAQVQTLAADIPRFEGRRRVAQYQLAALLARSPAELPAAAHGCRQLPSLKQAIPVGDGAALLRRRPDVREAERQLAAATARIGVAIGAMYPTVSLGASAGTTGIFGDLLSSRTNRWALGPLISWTFPANGQRARVREAEAATGGALAHFDGVVLNALRETQTSLATYAADTQRADALRTAYQSARDAAEETHRLYAAGRESFISDLDATRTLTSVQARVAAVQAQVAADQVRLFLALGGGWEEPAAAAAEPAGAMPPAAGPAPAGTGAR</sequence>
<dbReference type="InterPro" id="IPR010131">
    <property type="entry name" value="MdtP/NodT-like"/>
</dbReference>
<dbReference type="EMBL" id="CP099583">
    <property type="protein sequence ID" value="USS41898.1"/>
    <property type="molecule type" value="Genomic_DNA"/>
</dbReference>
<dbReference type="GO" id="GO:0005886">
    <property type="term" value="C:plasma membrane"/>
    <property type="evidence" value="ECO:0007669"/>
    <property type="project" value="UniProtKB-SubCell"/>
</dbReference>
<dbReference type="Gene3D" id="1.20.1600.10">
    <property type="entry name" value="Outer membrane efflux proteins (OEP)"/>
    <property type="match status" value="1"/>
</dbReference>
<keyword evidence="2" id="KW-1134">Transmembrane beta strand</keyword>
<evidence type="ECO:0000256" key="2">
    <source>
        <dbReference type="RuleBase" id="RU362097"/>
    </source>
</evidence>
<dbReference type="Pfam" id="PF02321">
    <property type="entry name" value="OEP"/>
    <property type="match status" value="2"/>
</dbReference>
<dbReference type="PANTHER" id="PTHR30203:SF21">
    <property type="entry name" value="OUTER MEMBRANE COMPONENT OF MULTIDRUG EFFLUX PUMP-RELATED"/>
    <property type="match status" value="1"/>
</dbReference>
<evidence type="ECO:0000313" key="6">
    <source>
        <dbReference type="Proteomes" id="UP000594892"/>
    </source>
</evidence>
<dbReference type="Proteomes" id="UP000594892">
    <property type="component" value="Chromosome 1"/>
</dbReference>
<evidence type="ECO:0000313" key="4">
    <source>
        <dbReference type="EMBL" id="QPQ89969.1"/>
    </source>
</evidence>
<keyword evidence="2" id="KW-0472">Membrane</keyword>
<organism evidence="4 6">
    <name type="scientific">Burkholderia glumae</name>
    <name type="common">Pseudomonas glumae</name>
    <dbReference type="NCBI Taxonomy" id="337"/>
    <lineage>
        <taxon>Bacteria</taxon>
        <taxon>Pseudomonadati</taxon>
        <taxon>Pseudomonadota</taxon>
        <taxon>Betaproteobacteria</taxon>
        <taxon>Burkholderiales</taxon>
        <taxon>Burkholderiaceae</taxon>
        <taxon>Burkholderia</taxon>
    </lineage>
</organism>
<dbReference type="Proteomes" id="UP001056386">
    <property type="component" value="Chromosome 2"/>
</dbReference>
<comment type="similarity">
    <text evidence="1 2">Belongs to the outer membrane factor (OMF) (TC 1.B.17) family.</text>
</comment>
<dbReference type="SUPFAM" id="SSF56954">
    <property type="entry name" value="Outer membrane efflux proteins (OEP)"/>
    <property type="match status" value="1"/>
</dbReference>
<protein>
    <submittedName>
        <fullName evidence="4">Efflux transporter outer membrane subunit</fullName>
    </submittedName>
</protein>
<name>A0AAP9XXQ9_BURGL</name>
<dbReference type="GO" id="GO:0015562">
    <property type="term" value="F:efflux transmembrane transporter activity"/>
    <property type="evidence" value="ECO:0007669"/>
    <property type="project" value="InterPro"/>
</dbReference>
<dbReference type="NCBIfam" id="TIGR01845">
    <property type="entry name" value="outer_NodT"/>
    <property type="match status" value="1"/>
</dbReference>
<evidence type="ECO:0000256" key="1">
    <source>
        <dbReference type="ARBA" id="ARBA00007613"/>
    </source>
</evidence>
<evidence type="ECO:0000256" key="3">
    <source>
        <dbReference type="SAM" id="MobiDB-lite"/>
    </source>
</evidence>
<keyword evidence="2" id="KW-0564">Palmitate</keyword>
<gene>
    <name evidence="4" type="ORF">I6H06_10250</name>
    <name evidence="5" type="ORF">NFI99_06430</name>
</gene>